<evidence type="ECO:0000259" key="4">
    <source>
        <dbReference type="Pfam" id="PF22624"/>
    </source>
</evidence>
<sequence>MSSWLLIKNKNIFLKKSDIHLWRVRLSQEERLLQNLTKFLTYEEVEKANKFYKNIDKIRYIFARSILKLLISNYLSLDAKNIHFSYSKYFKPFLAINKNLLNLKFNMTHAGNWISYAFTLEDEIGIDIEEYKNDFDMTGSAKLVFSPEEFCLWQELPENEKCASFFHIWSCKEAIMKAIGLGFHYPPEKITVSINPFIPCSFIEDKNCNHNLSDWTLEKFNIDNNYSAAFAIKKKNINLSLFEWDFY</sequence>
<dbReference type="Proteomes" id="UP000442694">
    <property type="component" value="Unassembled WGS sequence"/>
</dbReference>
<evidence type="ECO:0000313" key="5">
    <source>
        <dbReference type="EMBL" id="KAB8031077.1"/>
    </source>
</evidence>
<organism evidence="5 6">
    <name type="scientific">Fluviispira multicolorata</name>
    <dbReference type="NCBI Taxonomy" id="2654512"/>
    <lineage>
        <taxon>Bacteria</taxon>
        <taxon>Pseudomonadati</taxon>
        <taxon>Bdellovibrionota</taxon>
        <taxon>Oligoflexia</taxon>
        <taxon>Silvanigrellales</taxon>
        <taxon>Silvanigrellaceae</taxon>
        <taxon>Fluviispira</taxon>
    </lineage>
</organism>
<feature type="domain" description="4'-phosphopantetheinyl transferase N-terminal" evidence="4">
    <location>
        <begin position="33"/>
        <end position="117"/>
    </location>
</feature>
<proteinExistence type="inferred from homology"/>
<dbReference type="GO" id="GO:0008897">
    <property type="term" value="F:holo-[acyl-carrier-protein] synthase activity"/>
    <property type="evidence" value="ECO:0007669"/>
    <property type="project" value="InterPro"/>
</dbReference>
<dbReference type="Gene3D" id="3.90.470.20">
    <property type="entry name" value="4'-phosphopantetheinyl transferase domain"/>
    <property type="match status" value="2"/>
</dbReference>
<dbReference type="PANTHER" id="PTHR12215:SF10">
    <property type="entry name" value="L-AMINOADIPATE-SEMIALDEHYDE DEHYDROGENASE-PHOSPHOPANTETHEINYL TRANSFERASE"/>
    <property type="match status" value="1"/>
</dbReference>
<evidence type="ECO:0000256" key="2">
    <source>
        <dbReference type="ARBA" id="ARBA00022679"/>
    </source>
</evidence>
<dbReference type="Pfam" id="PF01648">
    <property type="entry name" value="ACPS"/>
    <property type="match status" value="1"/>
</dbReference>
<protein>
    <submittedName>
        <fullName evidence="5">4'-phosphopantetheinyl transferase superfamily protein</fullName>
    </submittedName>
</protein>
<evidence type="ECO:0000259" key="3">
    <source>
        <dbReference type="Pfam" id="PF01648"/>
    </source>
</evidence>
<dbReference type="RefSeq" id="WP_152213002.1">
    <property type="nucleotide sequence ID" value="NZ_WFLN01000006.1"/>
</dbReference>
<dbReference type="AlphaFoldDB" id="A0A833JDC7"/>
<gene>
    <name evidence="5" type="ORF">GCL57_08915</name>
</gene>
<evidence type="ECO:0000313" key="6">
    <source>
        <dbReference type="Proteomes" id="UP000442694"/>
    </source>
</evidence>
<name>A0A833JDC7_9BACT</name>
<dbReference type="InterPro" id="IPR050559">
    <property type="entry name" value="P-Pant_transferase_sf"/>
</dbReference>
<comment type="similarity">
    <text evidence="1">Belongs to the P-Pant transferase superfamily. Gsp/Sfp/HetI/AcpT family.</text>
</comment>
<keyword evidence="2 5" id="KW-0808">Transferase</keyword>
<dbReference type="GO" id="GO:0005829">
    <property type="term" value="C:cytosol"/>
    <property type="evidence" value="ECO:0007669"/>
    <property type="project" value="TreeGrafter"/>
</dbReference>
<dbReference type="GO" id="GO:0000287">
    <property type="term" value="F:magnesium ion binding"/>
    <property type="evidence" value="ECO:0007669"/>
    <property type="project" value="InterPro"/>
</dbReference>
<accession>A0A833JDC7</accession>
<dbReference type="SUPFAM" id="SSF56214">
    <property type="entry name" value="4'-phosphopantetheinyl transferase"/>
    <property type="match status" value="2"/>
</dbReference>
<keyword evidence="6" id="KW-1185">Reference proteome</keyword>
<dbReference type="InterPro" id="IPR008278">
    <property type="entry name" value="4-PPantetheinyl_Trfase_dom"/>
</dbReference>
<reference evidence="5 6" key="1">
    <citation type="submission" date="2019-10" db="EMBL/GenBank/DDBJ databases">
        <title>New genus of Silvanigrellaceae.</title>
        <authorList>
            <person name="Pitt A."/>
            <person name="Hahn M.W."/>
        </authorList>
    </citation>
    <scope>NUCLEOTIDE SEQUENCE [LARGE SCALE GENOMIC DNA]</scope>
    <source>
        <strain evidence="5 6">33A1-SZDP</strain>
    </source>
</reference>
<dbReference type="EMBL" id="WFLN01000006">
    <property type="protein sequence ID" value="KAB8031077.1"/>
    <property type="molecule type" value="Genomic_DNA"/>
</dbReference>
<dbReference type="PANTHER" id="PTHR12215">
    <property type="entry name" value="PHOSPHOPANTETHEINE TRANSFERASE"/>
    <property type="match status" value="1"/>
</dbReference>
<dbReference type="Pfam" id="PF22624">
    <property type="entry name" value="AASDHPPT_N"/>
    <property type="match status" value="1"/>
</dbReference>
<feature type="domain" description="4'-phosphopantetheinyl transferase" evidence="3">
    <location>
        <begin position="124"/>
        <end position="231"/>
    </location>
</feature>
<dbReference type="InterPro" id="IPR055066">
    <property type="entry name" value="AASDHPPT_N"/>
</dbReference>
<comment type="caution">
    <text evidence="5">The sequence shown here is derived from an EMBL/GenBank/DDBJ whole genome shotgun (WGS) entry which is preliminary data.</text>
</comment>
<evidence type="ECO:0000256" key="1">
    <source>
        <dbReference type="ARBA" id="ARBA00010990"/>
    </source>
</evidence>
<dbReference type="InterPro" id="IPR037143">
    <property type="entry name" value="4-PPantetheinyl_Trfase_dom_sf"/>
</dbReference>
<dbReference type="GO" id="GO:0019878">
    <property type="term" value="P:lysine biosynthetic process via aminoadipic acid"/>
    <property type="evidence" value="ECO:0007669"/>
    <property type="project" value="TreeGrafter"/>
</dbReference>